<comment type="catalytic activity">
    <reaction evidence="1 14">
        <text>Hydrolyzes free adenine bases from 7,8-dihydro-8-oxoguanine:adenine mismatched double-stranded DNA, leaving an apurinic site.</text>
        <dbReference type="EC" id="3.2.2.31"/>
    </reaction>
</comment>
<dbReference type="PANTHER" id="PTHR42944:SF1">
    <property type="entry name" value="ADENINE DNA GLYCOSYLASE"/>
    <property type="match status" value="1"/>
</dbReference>
<dbReference type="GO" id="GO:0000701">
    <property type="term" value="F:purine-specific mismatch base pair DNA N-glycosylase activity"/>
    <property type="evidence" value="ECO:0007669"/>
    <property type="project" value="UniProtKB-EC"/>
</dbReference>
<evidence type="ECO:0000256" key="14">
    <source>
        <dbReference type="RuleBase" id="RU365096"/>
    </source>
</evidence>
<dbReference type="SMART" id="SM00478">
    <property type="entry name" value="ENDO3c"/>
    <property type="match status" value="1"/>
</dbReference>
<name>A0A6L5YPA3_9FIRM</name>
<dbReference type="NCBIfam" id="TIGR01084">
    <property type="entry name" value="mutY"/>
    <property type="match status" value="1"/>
</dbReference>
<evidence type="ECO:0000256" key="4">
    <source>
        <dbReference type="ARBA" id="ARBA00012045"/>
    </source>
</evidence>
<accession>A0A6L5YPA3</accession>
<dbReference type="AlphaFoldDB" id="A0A6L5YPA3"/>
<dbReference type="InterPro" id="IPR044298">
    <property type="entry name" value="MIG/MutY"/>
</dbReference>
<dbReference type="Pfam" id="PF00633">
    <property type="entry name" value="HHH"/>
    <property type="match status" value="1"/>
</dbReference>
<dbReference type="Proteomes" id="UP000474024">
    <property type="component" value="Unassembled WGS sequence"/>
</dbReference>
<sequence>MIDDFNLELIVQPLQDWFAGHARVLPWREDPRPYYVWISEIMLQQTRVEAVKGYFERFITELPDVKALAECREDKLLKLWEGLGYYNRVRNLNAAAIQIMEAYDGRIPDDYQELLKLKGIGHYTAGAIASIAYGKPVPAVDGNVLRVISRVTCDDSDIMKQSVRNHMEEKLAEVMQAEHTTVIPGVFNQALMELGATVCVPNGMPHCMECPWQNLCEAKKRGCIESLPVKKKAKSRRIEEMTVLVIRDDEKVAIHKRSASGLLAGLYELPNLPGYMDTEAVLSYIRELGYAPIRITPLADAKHIFSHVEWRMKGYVVSIEEPGNELSAEDARYYKEQRKKKKLVFVDAEDAKERYAIPAAFAAYAGYMNIRLGKEAFDKKEETGA</sequence>
<dbReference type="EC" id="3.2.2.31" evidence="4 14"/>
<evidence type="ECO:0000256" key="6">
    <source>
        <dbReference type="ARBA" id="ARBA00022485"/>
    </source>
</evidence>
<evidence type="ECO:0000259" key="15">
    <source>
        <dbReference type="SMART" id="SM00478"/>
    </source>
</evidence>
<dbReference type="InterPro" id="IPR029119">
    <property type="entry name" value="MutY_C"/>
</dbReference>
<dbReference type="GO" id="GO:0046872">
    <property type="term" value="F:metal ion binding"/>
    <property type="evidence" value="ECO:0007669"/>
    <property type="project" value="UniProtKB-UniRule"/>
</dbReference>
<keyword evidence="12" id="KW-0234">DNA repair</keyword>
<comment type="caution">
    <text evidence="16">The sequence shown here is derived from an EMBL/GenBank/DDBJ whole genome shotgun (WGS) entry which is preliminary data.</text>
</comment>
<dbReference type="InterPro" id="IPR015797">
    <property type="entry name" value="NUDIX_hydrolase-like_dom_sf"/>
</dbReference>
<evidence type="ECO:0000256" key="12">
    <source>
        <dbReference type="ARBA" id="ARBA00023204"/>
    </source>
</evidence>
<dbReference type="Pfam" id="PF14815">
    <property type="entry name" value="NUDIX_4"/>
    <property type="match status" value="1"/>
</dbReference>
<keyword evidence="8 14" id="KW-0227">DNA damage</keyword>
<dbReference type="Gene3D" id="1.10.1670.10">
    <property type="entry name" value="Helix-hairpin-Helix base-excision DNA repair enzymes (C-terminal)"/>
    <property type="match status" value="1"/>
</dbReference>
<evidence type="ECO:0000256" key="11">
    <source>
        <dbReference type="ARBA" id="ARBA00023014"/>
    </source>
</evidence>
<dbReference type="InterPro" id="IPR005760">
    <property type="entry name" value="A/G_AdeGlyc_MutY"/>
</dbReference>
<dbReference type="PANTHER" id="PTHR42944">
    <property type="entry name" value="ADENINE DNA GLYCOSYLASE"/>
    <property type="match status" value="1"/>
</dbReference>
<evidence type="ECO:0000256" key="13">
    <source>
        <dbReference type="ARBA" id="ARBA00023295"/>
    </source>
</evidence>
<keyword evidence="6" id="KW-0004">4Fe-4S</keyword>
<evidence type="ECO:0000313" key="17">
    <source>
        <dbReference type="Proteomes" id="UP000474024"/>
    </source>
</evidence>
<dbReference type="InterPro" id="IPR011257">
    <property type="entry name" value="DNA_glycosylase"/>
</dbReference>
<dbReference type="GO" id="GO:0035485">
    <property type="term" value="F:adenine/guanine mispair binding"/>
    <property type="evidence" value="ECO:0007669"/>
    <property type="project" value="TreeGrafter"/>
</dbReference>
<dbReference type="Pfam" id="PF00730">
    <property type="entry name" value="HhH-GPD"/>
    <property type="match status" value="1"/>
</dbReference>
<evidence type="ECO:0000313" key="16">
    <source>
        <dbReference type="EMBL" id="MST74373.1"/>
    </source>
</evidence>
<evidence type="ECO:0000256" key="9">
    <source>
        <dbReference type="ARBA" id="ARBA00022801"/>
    </source>
</evidence>
<dbReference type="EMBL" id="VUNI01000005">
    <property type="protein sequence ID" value="MST74373.1"/>
    <property type="molecule type" value="Genomic_DNA"/>
</dbReference>
<keyword evidence="13 14" id="KW-0326">Glycosidase</keyword>
<feature type="domain" description="HhH-GPD" evidence="15">
    <location>
        <begin position="42"/>
        <end position="197"/>
    </location>
</feature>
<evidence type="ECO:0000256" key="10">
    <source>
        <dbReference type="ARBA" id="ARBA00023004"/>
    </source>
</evidence>
<keyword evidence="17" id="KW-1185">Reference proteome</keyword>
<comment type="similarity">
    <text evidence="3 14">Belongs to the Nth/MutY family.</text>
</comment>
<dbReference type="GO" id="GO:0006284">
    <property type="term" value="P:base-excision repair"/>
    <property type="evidence" value="ECO:0007669"/>
    <property type="project" value="UniProtKB-UniRule"/>
</dbReference>
<dbReference type="SUPFAM" id="SSF48150">
    <property type="entry name" value="DNA-glycosylase"/>
    <property type="match status" value="1"/>
</dbReference>
<dbReference type="CDD" id="cd03431">
    <property type="entry name" value="NUDIX_DNA_Glycosylase_C-MutY"/>
    <property type="match status" value="1"/>
</dbReference>
<evidence type="ECO:0000256" key="2">
    <source>
        <dbReference type="ARBA" id="ARBA00002933"/>
    </source>
</evidence>
<organism evidence="16 17">
    <name type="scientific">Roseburia porci</name>
    <dbReference type="NCBI Taxonomy" id="2605790"/>
    <lineage>
        <taxon>Bacteria</taxon>
        <taxon>Bacillati</taxon>
        <taxon>Bacillota</taxon>
        <taxon>Clostridia</taxon>
        <taxon>Lachnospirales</taxon>
        <taxon>Lachnospiraceae</taxon>
        <taxon>Roseburia</taxon>
    </lineage>
</organism>
<dbReference type="InterPro" id="IPR023170">
    <property type="entry name" value="HhH_base_excis_C"/>
</dbReference>
<evidence type="ECO:0000256" key="1">
    <source>
        <dbReference type="ARBA" id="ARBA00000843"/>
    </source>
</evidence>
<keyword evidence="7" id="KW-0479">Metal-binding</keyword>
<dbReference type="Gene3D" id="1.10.340.30">
    <property type="entry name" value="Hypothetical protein, domain 2"/>
    <property type="match status" value="1"/>
</dbReference>
<dbReference type="FunFam" id="1.10.340.30:FF:000002">
    <property type="entry name" value="Adenine DNA glycosylase"/>
    <property type="match status" value="1"/>
</dbReference>
<dbReference type="InterPro" id="IPR003265">
    <property type="entry name" value="HhH-GPD_domain"/>
</dbReference>
<dbReference type="RefSeq" id="WP_154429356.1">
    <property type="nucleotide sequence ID" value="NZ_VUNI01000005.1"/>
</dbReference>
<dbReference type="GO" id="GO:0051539">
    <property type="term" value="F:4 iron, 4 sulfur cluster binding"/>
    <property type="evidence" value="ECO:0007669"/>
    <property type="project" value="UniProtKB-UniRule"/>
</dbReference>
<dbReference type="Gene3D" id="3.90.79.10">
    <property type="entry name" value="Nucleoside Triphosphate Pyrophosphohydrolase"/>
    <property type="match status" value="1"/>
</dbReference>
<comment type="cofactor">
    <cofactor evidence="14">
        <name>[4Fe-4S] cluster</name>
        <dbReference type="ChEBI" id="CHEBI:49883"/>
    </cofactor>
    <text evidence="14">Binds 1 [4Fe-4S] cluster.</text>
</comment>
<dbReference type="GO" id="GO:0006298">
    <property type="term" value="P:mismatch repair"/>
    <property type="evidence" value="ECO:0007669"/>
    <property type="project" value="TreeGrafter"/>
</dbReference>
<comment type="function">
    <text evidence="2">Adenine glycosylase active on G-A mispairs. MutY also corrects error-prone DNA synthesis past GO lesions which are due to the oxidatively damaged form of guanine: 7,8-dihydro-8-oxoguanine (8-oxo-dGTP).</text>
</comment>
<dbReference type="CDD" id="cd00056">
    <property type="entry name" value="ENDO3c"/>
    <property type="match status" value="1"/>
</dbReference>
<gene>
    <name evidence="16" type="primary">mutY</name>
    <name evidence="16" type="ORF">FYJ75_04895</name>
</gene>
<evidence type="ECO:0000256" key="8">
    <source>
        <dbReference type="ARBA" id="ARBA00022763"/>
    </source>
</evidence>
<evidence type="ECO:0000256" key="5">
    <source>
        <dbReference type="ARBA" id="ARBA00022023"/>
    </source>
</evidence>
<reference evidence="16 17" key="1">
    <citation type="submission" date="2019-08" db="EMBL/GenBank/DDBJ databases">
        <title>In-depth cultivation of the pig gut microbiome towards novel bacterial diversity and tailored functional studies.</title>
        <authorList>
            <person name="Wylensek D."/>
            <person name="Hitch T.C.A."/>
            <person name="Clavel T."/>
        </authorList>
    </citation>
    <scope>NUCLEOTIDE SEQUENCE [LARGE SCALE GENOMIC DNA]</scope>
    <source>
        <strain evidence="16 17">MUC/MUC-530-WT-4D</strain>
    </source>
</reference>
<evidence type="ECO:0000256" key="3">
    <source>
        <dbReference type="ARBA" id="ARBA00008343"/>
    </source>
</evidence>
<dbReference type="InterPro" id="IPR000445">
    <property type="entry name" value="HhH_motif"/>
</dbReference>
<keyword evidence="10 14" id="KW-0408">Iron</keyword>
<protein>
    <recommendedName>
        <fullName evidence="5 14">Adenine DNA glycosylase</fullName>
        <ecNumber evidence="4 14">3.2.2.31</ecNumber>
    </recommendedName>
</protein>
<dbReference type="GO" id="GO:0034039">
    <property type="term" value="F:8-oxo-7,8-dihydroguanine DNA N-glycosylase activity"/>
    <property type="evidence" value="ECO:0007669"/>
    <property type="project" value="TreeGrafter"/>
</dbReference>
<keyword evidence="9" id="KW-0378">Hydrolase</keyword>
<evidence type="ECO:0000256" key="7">
    <source>
        <dbReference type="ARBA" id="ARBA00022723"/>
    </source>
</evidence>
<keyword evidence="11" id="KW-0411">Iron-sulfur</keyword>
<proteinExistence type="inferred from homology"/>
<dbReference type="SUPFAM" id="SSF55811">
    <property type="entry name" value="Nudix"/>
    <property type="match status" value="1"/>
</dbReference>
<dbReference type="GO" id="GO:0032357">
    <property type="term" value="F:oxidized purine DNA binding"/>
    <property type="evidence" value="ECO:0007669"/>
    <property type="project" value="TreeGrafter"/>
</dbReference>